<name>A0ABX9AIY4_9ENTR</name>
<evidence type="ECO:0000259" key="7">
    <source>
        <dbReference type="Pfam" id="PF00482"/>
    </source>
</evidence>
<keyword evidence="3 6" id="KW-0812">Transmembrane</keyword>
<accession>A0ABX9AIY4</accession>
<evidence type="ECO:0000256" key="5">
    <source>
        <dbReference type="ARBA" id="ARBA00023136"/>
    </source>
</evidence>
<organism evidence="8 9">
    <name type="scientific">Symbiopectobacterium purcellii</name>
    <dbReference type="NCBI Taxonomy" id="2871826"/>
    <lineage>
        <taxon>Bacteria</taxon>
        <taxon>Pseudomonadati</taxon>
        <taxon>Pseudomonadota</taxon>
        <taxon>Gammaproteobacteria</taxon>
        <taxon>Enterobacterales</taxon>
        <taxon>Enterobacteriaceae</taxon>
    </lineage>
</organism>
<dbReference type="EMBL" id="CP081864">
    <property type="protein sequence ID" value="QZN94743.1"/>
    <property type="molecule type" value="Genomic_DNA"/>
</dbReference>
<evidence type="ECO:0000256" key="6">
    <source>
        <dbReference type="SAM" id="Phobius"/>
    </source>
</evidence>
<feature type="domain" description="Type II secretion system protein GspF" evidence="7">
    <location>
        <begin position="142"/>
        <end position="269"/>
    </location>
</feature>
<proteinExistence type="predicted"/>
<comment type="subcellular location">
    <subcellularLocation>
        <location evidence="1">Cell membrane</location>
        <topology evidence="1">Multi-pass membrane protein</topology>
    </subcellularLocation>
</comment>
<evidence type="ECO:0000256" key="3">
    <source>
        <dbReference type="ARBA" id="ARBA00022692"/>
    </source>
</evidence>
<feature type="transmembrane region" description="Helical" evidence="6">
    <location>
        <begin position="6"/>
        <end position="22"/>
    </location>
</feature>
<dbReference type="PANTHER" id="PTHR35007">
    <property type="entry name" value="INTEGRAL MEMBRANE PROTEIN-RELATED"/>
    <property type="match status" value="1"/>
</dbReference>
<dbReference type="InterPro" id="IPR018076">
    <property type="entry name" value="T2SS_GspF_dom"/>
</dbReference>
<dbReference type="PANTHER" id="PTHR35007:SF2">
    <property type="entry name" value="PILUS ASSEMBLE PROTEIN"/>
    <property type="match status" value="1"/>
</dbReference>
<evidence type="ECO:0000256" key="4">
    <source>
        <dbReference type="ARBA" id="ARBA00022989"/>
    </source>
</evidence>
<reference evidence="8 9" key="1">
    <citation type="submission" date="2021-08" db="EMBL/GenBank/DDBJ databases">
        <title>Culture and genomic analysis of Symbiopectobacterium purcellii sp. nov. gen. nov., isolated from the leafhopper Empoasca decipiens.</title>
        <authorList>
            <person name="Nadal-Jimenez P."/>
            <person name="Siozios S."/>
            <person name="Halliday N."/>
            <person name="Camara M."/>
            <person name="Hurst G.D.D."/>
        </authorList>
    </citation>
    <scope>NUCLEOTIDE SEQUENCE [LARGE SCALE GENOMIC DNA]</scope>
    <source>
        <strain evidence="8 9">SyEd1</strain>
    </source>
</reference>
<dbReference type="Pfam" id="PF00482">
    <property type="entry name" value="T2SSF"/>
    <property type="match status" value="1"/>
</dbReference>
<evidence type="ECO:0000313" key="9">
    <source>
        <dbReference type="Proteomes" id="UP000825886"/>
    </source>
</evidence>
<dbReference type="RefSeq" id="WP_222157857.1">
    <property type="nucleotide sequence ID" value="NZ_CP081864.1"/>
</dbReference>
<protein>
    <submittedName>
        <fullName evidence="8">Type II secretion system F family protein</fullName>
    </submittedName>
</protein>
<evidence type="ECO:0000256" key="2">
    <source>
        <dbReference type="ARBA" id="ARBA00022475"/>
    </source>
</evidence>
<evidence type="ECO:0000313" key="8">
    <source>
        <dbReference type="EMBL" id="QZN94743.1"/>
    </source>
</evidence>
<keyword evidence="2" id="KW-1003">Cell membrane</keyword>
<keyword evidence="4 6" id="KW-1133">Transmembrane helix</keyword>
<keyword evidence="5 6" id="KW-0472">Membrane</keyword>
<feature type="transmembrane region" description="Helical" evidence="6">
    <location>
        <begin position="74"/>
        <end position="97"/>
    </location>
</feature>
<feature type="transmembrane region" description="Helical" evidence="6">
    <location>
        <begin position="257"/>
        <end position="280"/>
    </location>
</feature>
<sequence>MFYLFSLLIMTLGLGGILIHFLKGKNKNKSLMLLDVYKNSRNDTEAQDNASHVEKILIKSSRLISIASLLDKNVILKMLTVVTLGGVLFFLNISGILQVSMNVLLICFLILSVSVIVLPDVVKKRIIVKRLKSISNDLPFIIDMMAVCIQSGMTVEKSMRYISDNTKHVNKDIAKILERVMLKTEVSGINAALEQLYQEIASNEVRMFCTTLQQSINFGSSIYKMLIALGKEMRDIQLLDMEEKVASLSAKMTMPMIGFIMFPLLAIIVGPGLIGMMALWGN</sequence>
<keyword evidence="9" id="KW-1185">Reference proteome</keyword>
<evidence type="ECO:0000256" key="1">
    <source>
        <dbReference type="ARBA" id="ARBA00004651"/>
    </source>
</evidence>
<feature type="transmembrane region" description="Helical" evidence="6">
    <location>
        <begin position="103"/>
        <end position="122"/>
    </location>
</feature>
<dbReference type="Proteomes" id="UP000825886">
    <property type="component" value="Chromosome"/>
</dbReference>
<gene>
    <name evidence="8" type="ORF">K6K13_15870</name>
</gene>